<reference evidence="7" key="1">
    <citation type="journal article" date="2019" name="Int. J. Syst. Evol. Microbiol.">
        <title>The Global Catalogue of Microorganisms (GCM) 10K type strain sequencing project: providing services to taxonomists for standard genome sequencing and annotation.</title>
        <authorList>
            <consortium name="The Broad Institute Genomics Platform"/>
            <consortium name="The Broad Institute Genome Sequencing Center for Infectious Disease"/>
            <person name="Wu L."/>
            <person name="Ma J."/>
        </authorList>
    </citation>
    <scope>NUCLEOTIDE SEQUENCE [LARGE SCALE GENOMIC DNA]</scope>
    <source>
        <strain evidence="7">KCTC 42217</strain>
    </source>
</reference>
<dbReference type="InterPro" id="IPR003593">
    <property type="entry name" value="AAA+_ATPase"/>
</dbReference>
<dbReference type="PANTHER" id="PTHR46743:SF2">
    <property type="entry name" value="TEICHOIC ACIDS EXPORT ATP-BINDING PROTEIN TAGH"/>
    <property type="match status" value="1"/>
</dbReference>
<keyword evidence="4 6" id="KW-0067">ATP-binding</keyword>
<evidence type="ECO:0000313" key="6">
    <source>
        <dbReference type="EMBL" id="MFD2161016.1"/>
    </source>
</evidence>
<protein>
    <submittedName>
        <fullName evidence="6">ABC transporter ATP-binding protein</fullName>
    </submittedName>
</protein>
<dbReference type="Gene3D" id="2.70.50.60">
    <property type="entry name" value="abc- transporter (atp binding component) like domain"/>
    <property type="match status" value="1"/>
</dbReference>
<dbReference type="SUPFAM" id="SSF52540">
    <property type="entry name" value="P-loop containing nucleoside triphosphate hydrolases"/>
    <property type="match status" value="1"/>
</dbReference>
<evidence type="ECO:0000256" key="3">
    <source>
        <dbReference type="ARBA" id="ARBA00022741"/>
    </source>
</evidence>
<gene>
    <name evidence="6" type="ORF">ACFSJU_01330</name>
</gene>
<dbReference type="Gene3D" id="3.40.50.300">
    <property type="entry name" value="P-loop containing nucleotide triphosphate hydrolases"/>
    <property type="match status" value="1"/>
</dbReference>
<dbReference type="EMBL" id="JBHUHZ010000001">
    <property type="protein sequence ID" value="MFD2161016.1"/>
    <property type="molecule type" value="Genomic_DNA"/>
</dbReference>
<keyword evidence="3" id="KW-0547">Nucleotide-binding</keyword>
<evidence type="ECO:0000256" key="1">
    <source>
        <dbReference type="ARBA" id="ARBA00005417"/>
    </source>
</evidence>
<sequence length="423" mass="47136">MSEIAIKAENVSKAYQLGEIGTGTISRDLERWWAKIRGKEDPYLRIGETNDRAQKGSSDIVWSLKDITFEINQGDAVGIIGRNGAGKSTLLKILSKVTSPTTGTISGKGRIASLLEVGTGFHPELTGRENIFLNGAILGMRKREITRKFDEIVDFAGVERYIDTPVKRYSSGMYVRLAFAVAAHLESEILIVDEVLAVGDAEFQRKCLGKMEDVSKGEGRTVLFVSHNMASIKALCNRGILLSQGTITSYGDIDTVVNEYSELPFSINPRKRTGTDNVRTSCIKFYNSAKSTISGNDLLFNNHHIIDLYLEVKEQCKDVSIALCFNNLSNQRVTSLWSKFNGELFTLTPGLQKLEFDIPKIRLIPGCYEVIIYIESKGQVLELIYNYTEVTISMPSDTASLESPQQITGYFVEDFKNKLVYDN</sequence>
<proteinExistence type="inferred from homology"/>
<name>A0ABW4ZGM6_9SPHI</name>
<keyword evidence="7" id="KW-1185">Reference proteome</keyword>
<dbReference type="Pfam" id="PF00005">
    <property type="entry name" value="ABC_tran"/>
    <property type="match status" value="1"/>
</dbReference>
<dbReference type="InterPro" id="IPR003439">
    <property type="entry name" value="ABC_transporter-like_ATP-bd"/>
</dbReference>
<dbReference type="SMART" id="SM00382">
    <property type="entry name" value="AAA"/>
    <property type="match status" value="1"/>
</dbReference>
<dbReference type="InterPro" id="IPR050683">
    <property type="entry name" value="Bact_Polysacc_Export_ATP-bd"/>
</dbReference>
<accession>A0ABW4ZGM6</accession>
<evidence type="ECO:0000256" key="4">
    <source>
        <dbReference type="ARBA" id="ARBA00022840"/>
    </source>
</evidence>
<dbReference type="PROSITE" id="PS50893">
    <property type="entry name" value="ABC_TRANSPORTER_2"/>
    <property type="match status" value="1"/>
</dbReference>
<organism evidence="6 7">
    <name type="scientific">Paradesertivirga mongoliensis</name>
    <dbReference type="NCBI Taxonomy" id="2100740"/>
    <lineage>
        <taxon>Bacteria</taxon>
        <taxon>Pseudomonadati</taxon>
        <taxon>Bacteroidota</taxon>
        <taxon>Sphingobacteriia</taxon>
        <taxon>Sphingobacteriales</taxon>
        <taxon>Sphingobacteriaceae</taxon>
        <taxon>Paradesertivirga</taxon>
    </lineage>
</organism>
<evidence type="ECO:0000313" key="7">
    <source>
        <dbReference type="Proteomes" id="UP001597387"/>
    </source>
</evidence>
<comment type="similarity">
    <text evidence="1">Belongs to the ABC transporter superfamily.</text>
</comment>
<keyword evidence="2" id="KW-0813">Transport</keyword>
<evidence type="ECO:0000259" key="5">
    <source>
        <dbReference type="PROSITE" id="PS50893"/>
    </source>
</evidence>
<comment type="caution">
    <text evidence="6">The sequence shown here is derived from an EMBL/GenBank/DDBJ whole genome shotgun (WGS) entry which is preliminary data.</text>
</comment>
<dbReference type="PANTHER" id="PTHR46743">
    <property type="entry name" value="TEICHOIC ACIDS EXPORT ATP-BINDING PROTEIN TAGH"/>
    <property type="match status" value="1"/>
</dbReference>
<dbReference type="GO" id="GO:0005524">
    <property type="term" value="F:ATP binding"/>
    <property type="evidence" value="ECO:0007669"/>
    <property type="project" value="UniProtKB-KW"/>
</dbReference>
<feature type="domain" description="ABC transporter" evidence="5">
    <location>
        <begin position="44"/>
        <end position="269"/>
    </location>
</feature>
<dbReference type="CDD" id="cd03220">
    <property type="entry name" value="ABC_KpsT_Wzt"/>
    <property type="match status" value="1"/>
</dbReference>
<dbReference type="RefSeq" id="WP_255905350.1">
    <property type="nucleotide sequence ID" value="NZ_JAFMZO010000005.1"/>
</dbReference>
<dbReference type="InterPro" id="IPR015860">
    <property type="entry name" value="ABC_transpr_TagH-like"/>
</dbReference>
<dbReference type="InterPro" id="IPR027417">
    <property type="entry name" value="P-loop_NTPase"/>
</dbReference>
<evidence type="ECO:0000256" key="2">
    <source>
        <dbReference type="ARBA" id="ARBA00022448"/>
    </source>
</evidence>
<dbReference type="Proteomes" id="UP001597387">
    <property type="component" value="Unassembled WGS sequence"/>
</dbReference>